<gene>
    <name evidence="2" type="ORF">HNR10_004724</name>
</gene>
<accession>A0A7Z0JBZ6</accession>
<evidence type="ECO:0008006" key="4">
    <source>
        <dbReference type="Google" id="ProtNLM"/>
    </source>
</evidence>
<proteinExistence type="predicted"/>
<keyword evidence="1" id="KW-1133">Transmembrane helix</keyword>
<dbReference type="InterPro" id="IPR025327">
    <property type="entry name" value="DUF4233"/>
</dbReference>
<keyword evidence="1" id="KW-0812">Transmembrane</keyword>
<dbReference type="RefSeq" id="WP_179827077.1">
    <property type="nucleotide sequence ID" value="NZ_JACCFS010000001.1"/>
</dbReference>
<evidence type="ECO:0000313" key="2">
    <source>
        <dbReference type="EMBL" id="NYJ36843.1"/>
    </source>
</evidence>
<keyword evidence="3" id="KW-1185">Reference proteome</keyword>
<sequence>MRVVCAVVLAFEAIVLGLAIPVAINTEGIDPGLAGGVWGGMAVAVLVLSALQKYTWAHYAAWALQAGFLFSAFQVSGMLLIAVVFVSLWVTGVIVGRRTDALKAARDRESRNETVDA</sequence>
<dbReference type="Pfam" id="PF14017">
    <property type="entry name" value="DUF4233"/>
    <property type="match status" value="1"/>
</dbReference>
<dbReference type="AlphaFoldDB" id="A0A7Z0JBZ6"/>
<feature type="transmembrane region" description="Helical" evidence="1">
    <location>
        <begin position="29"/>
        <end position="49"/>
    </location>
</feature>
<dbReference type="EMBL" id="JACCFS010000001">
    <property type="protein sequence ID" value="NYJ36843.1"/>
    <property type="molecule type" value="Genomic_DNA"/>
</dbReference>
<keyword evidence="1" id="KW-0472">Membrane</keyword>
<organism evidence="2 3">
    <name type="scientific">Nocardiopsis aegyptia</name>
    <dbReference type="NCBI Taxonomy" id="220378"/>
    <lineage>
        <taxon>Bacteria</taxon>
        <taxon>Bacillati</taxon>
        <taxon>Actinomycetota</taxon>
        <taxon>Actinomycetes</taxon>
        <taxon>Streptosporangiales</taxon>
        <taxon>Nocardiopsidaceae</taxon>
        <taxon>Nocardiopsis</taxon>
    </lineage>
</organism>
<protein>
    <recommendedName>
        <fullName evidence="4">DUF4233 domain-containing protein</fullName>
    </recommendedName>
</protein>
<name>A0A7Z0JBZ6_9ACTN</name>
<feature type="transmembrane region" description="Helical" evidence="1">
    <location>
        <begin position="56"/>
        <end position="73"/>
    </location>
</feature>
<comment type="caution">
    <text evidence="2">The sequence shown here is derived from an EMBL/GenBank/DDBJ whole genome shotgun (WGS) entry which is preliminary data.</text>
</comment>
<reference evidence="2 3" key="1">
    <citation type="submission" date="2020-07" db="EMBL/GenBank/DDBJ databases">
        <title>Sequencing the genomes of 1000 actinobacteria strains.</title>
        <authorList>
            <person name="Klenk H.-P."/>
        </authorList>
    </citation>
    <scope>NUCLEOTIDE SEQUENCE [LARGE SCALE GENOMIC DNA]</scope>
    <source>
        <strain evidence="2 3">DSM 44442</strain>
    </source>
</reference>
<dbReference type="Proteomes" id="UP000572051">
    <property type="component" value="Unassembled WGS sequence"/>
</dbReference>
<evidence type="ECO:0000256" key="1">
    <source>
        <dbReference type="SAM" id="Phobius"/>
    </source>
</evidence>
<evidence type="ECO:0000313" key="3">
    <source>
        <dbReference type="Proteomes" id="UP000572051"/>
    </source>
</evidence>
<feature type="transmembrane region" description="Helical" evidence="1">
    <location>
        <begin position="79"/>
        <end position="96"/>
    </location>
</feature>